<keyword evidence="1" id="KW-0732">Signal</keyword>
<feature type="chain" id="PRO_5022947528" evidence="1">
    <location>
        <begin position="21"/>
        <end position="161"/>
    </location>
</feature>
<sequence>MILPLILATASLLAATQASALSCLRPDPATAFQRAADASEEYVVLNGTFTFDETAMPGDVTPDGPEAPPAHVPATFSGNYLTADGFVETYEGPLTLAPVCAGPWCGSLDAPADMLAFALLQDGAMTVEISPCYDMVFTDPSREALMKVVSCMQGGDCSPLE</sequence>
<proteinExistence type="predicted"/>
<evidence type="ECO:0000313" key="3">
    <source>
        <dbReference type="Proteomes" id="UP000314011"/>
    </source>
</evidence>
<evidence type="ECO:0000256" key="1">
    <source>
        <dbReference type="SAM" id="SignalP"/>
    </source>
</evidence>
<dbReference type="AlphaFoldDB" id="A0A5C5GI02"/>
<dbReference type="Proteomes" id="UP000314011">
    <property type="component" value="Unassembled WGS sequence"/>
</dbReference>
<dbReference type="EMBL" id="VFFF01000001">
    <property type="protein sequence ID" value="TNY34210.1"/>
    <property type="molecule type" value="Genomic_DNA"/>
</dbReference>
<keyword evidence="3" id="KW-1185">Reference proteome</keyword>
<dbReference type="OrthoDB" id="8451541at2"/>
<accession>A0A5C5GI02</accession>
<reference evidence="2 3" key="1">
    <citation type="submission" date="2019-06" db="EMBL/GenBank/DDBJ databases">
        <title>Genome of new Rhodobacteraceae sp. SM1903.</title>
        <authorList>
            <person name="Ren X."/>
        </authorList>
    </citation>
    <scope>NUCLEOTIDE SEQUENCE [LARGE SCALE GENOMIC DNA]</scope>
    <source>
        <strain evidence="2 3">SM1903</strain>
    </source>
</reference>
<gene>
    <name evidence="2" type="ORF">FHY64_13425</name>
</gene>
<organism evidence="2 3">
    <name type="scientific">Pelagovum pacificum</name>
    <dbReference type="NCBI Taxonomy" id="2588711"/>
    <lineage>
        <taxon>Bacteria</taxon>
        <taxon>Pseudomonadati</taxon>
        <taxon>Pseudomonadota</taxon>
        <taxon>Alphaproteobacteria</taxon>
        <taxon>Rhodobacterales</taxon>
        <taxon>Paracoccaceae</taxon>
        <taxon>Pelagovum</taxon>
    </lineage>
</organism>
<dbReference type="RefSeq" id="WP_140195354.1">
    <property type="nucleotide sequence ID" value="NZ_CP065915.1"/>
</dbReference>
<name>A0A5C5GI02_9RHOB</name>
<comment type="caution">
    <text evidence="2">The sequence shown here is derived from an EMBL/GenBank/DDBJ whole genome shotgun (WGS) entry which is preliminary data.</text>
</comment>
<evidence type="ECO:0000313" key="2">
    <source>
        <dbReference type="EMBL" id="TNY34210.1"/>
    </source>
</evidence>
<feature type="signal peptide" evidence="1">
    <location>
        <begin position="1"/>
        <end position="20"/>
    </location>
</feature>
<protein>
    <submittedName>
        <fullName evidence="2">Uncharacterized protein</fullName>
    </submittedName>
</protein>